<gene>
    <name evidence="1" type="ORF">LIER_14148</name>
</gene>
<accession>A0AAV3PY06</accession>
<sequence>MAHSCDPGHGCNSDAELYSTPQVSSSLAALARNDSSVPLRATPLATRAPSSQPQVLVPLSSRRPLQSKVVKANIDCCGSELSENDLVELRSRYGIPSSVIMRLPKATERANAPHPRLRSIFIMALENGLRLPVQPYVGDMMSMAAGVTPTEEFFVTSFSQCTQKDDFFLLCGETGDEEFLQSIPLQSGIRDLDALLLLCLRSTKHMAGSIAFSTYWENKCPMPLHFYSDQRVLKAAGLSIGSDVDLGALEALRATFNVHDHAPLPPPTAPATSFDQLPLSPYRFKPVLVSSSSEEDEVGSPLMRGYVPFPGLSSFVDPFCRLYPQMGCAF</sequence>
<reference evidence="1 2" key="1">
    <citation type="submission" date="2024-01" db="EMBL/GenBank/DDBJ databases">
        <title>The complete chloroplast genome sequence of Lithospermum erythrorhizon: insights into the phylogenetic relationship among Boraginaceae species and the maternal lineages of purple gromwells.</title>
        <authorList>
            <person name="Okada T."/>
            <person name="Watanabe K."/>
        </authorList>
    </citation>
    <scope>NUCLEOTIDE SEQUENCE [LARGE SCALE GENOMIC DNA]</scope>
</reference>
<evidence type="ECO:0000313" key="1">
    <source>
        <dbReference type="EMBL" id="GAA0156724.1"/>
    </source>
</evidence>
<dbReference type="AlphaFoldDB" id="A0AAV3PY06"/>
<protein>
    <submittedName>
        <fullName evidence="1">Uncharacterized protein</fullName>
    </submittedName>
</protein>
<dbReference type="EMBL" id="BAABME010002932">
    <property type="protein sequence ID" value="GAA0156724.1"/>
    <property type="molecule type" value="Genomic_DNA"/>
</dbReference>
<comment type="caution">
    <text evidence="1">The sequence shown here is derived from an EMBL/GenBank/DDBJ whole genome shotgun (WGS) entry which is preliminary data.</text>
</comment>
<name>A0AAV3PY06_LITER</name>
<organism evidence="1 2">
    <name type="scientific">Lithospermum erythrorhizon</name>
    <name type="common">Purple gromwell</name>
    <name type="synonym">Lithospermum officinale var. erythrorhizon</name>
    <dbReference type="NCBI Taxonomy" id="34254"/>
    <lineage>
        <taxon>Eukaryota</taxon>
        <taxon>Viridiplantae</taxon>
        <taxon>Streptophyta</taxon>
        <taxon>Embryophyta</taxon>
        <taxon>Tracheophyta</taxon>
        <taxon>Spermatophyta</taxon>
        <taxon>Magnoliopsida</taxon>
        <taxon>eudicotyledons</taxon>
        <taxon>Gunneridae</taxon>
        <taxon>Pentapetalae</taxon>
        <taxon>asterids</taxon>
        <taxon>lamiids</taxon>
        <taxon>Boraginales</taxon>
        <taxon>Boraginaceae</taxon>
        <taxon>Boraginoideae</taxon>
        <taxon>Lithospermeae</taxon>
        <taxon>Lithospermum</taxon>
    </lineage>
</organism>
<keyword evidence="2" id="KW-1185">Reference proteome</keyword>
<evidence type="ECO:0000313" key="2">
    <source>
        <dbReference type="Proteomes" id="UP001454036"/>
    </source>
</evidence>
<proteinExistence type="predicted"/>
<dbReference type="Proteomes" id="UP001454036">
    <property type="component" value="Unassembled WGS sequence"/>
</dbReference>